<dbReference type="CDD" id="cd07721">
    <property type="entry name" value="yflN-like_MBL-fold"/>
    <property type="match status" value="1"/>
</dbReference>
<comment type="caution">
    <text evidence="2">The sequence shown here is derived from an EMBL/GenBank/DDBJ whole genome shotgun (WGS) entry which is preliminary data.</text>
</comment>
<dbReference type="Gene3D" id="3.60.15.10">
    <property type="entry name" value="Ribonuclease Z/Hydroxyacylglutathione hydrolase-like"/>
    <property type="match status" value="1"/>
</dbReference>
<accession>A0A2T4U6M0</accession>
<dbReference type="SUPFAM" id="SSF56281">
    <property type="entry name" value="Metallo-hydrolase/oxidoreductase"/>
    <property type="match status" value="1"/>
</dbReference>
<dbReference type="GO" id="GO:0016787">
    <property type="term" value="F:hydrolase activity"/>
    <property type="evidence" value="ECO:0007669"/>
    <property type="project" value="UniProtKB-KW"/>
</dbReference>
<gene>
    <name evidence="2" type="ORF">C6Y45_07620</name>
</gene>
<dbReference type="PANTHER" id="PTHR42951:SF17">
    <property type="entry name" value="METALLO-BETA-LACTAMASE DOMAIN-CONTAINING PROTEIN"/>
    <property type="match status" value="1"/>
</dbReference>
<sequence length="223" mass="24893">MQVRHISPNIYKLSIWIGLPISLWAVKEEDGLTLVDTGIKQMGKGILKEIDRLKLGPLQRIVLTHGHPDHTGAIERLRADRNIPVYAHPLEIPYMEGEAPYPDKKKASVLVRPGLVQSLEKADGELSGIGSLKPFLTPGHTPGHLVFYHQEDDVLLGGDLFTSSRKGKLRRPIPLFTANMPLAVASGSIVKLLQPELLSLCHGTDIRQPHKQYDIYAEKWEKK</sequence>
<feature type="domain" description="Metallo-beta-lactamase" evidence="1">
    <location>
        <begin position="20"/>
        <end position="202"/>
    </location>
</feature>
<dbReference type="Proteomes" id="UP000240509">
    <property type="component" value="Unassembled WGS sequence"/>
</dbReference>
<dbReference type="Pfam" id="PF00753">
    <property type="entry name" value="Lactamase_B"/>
    <property type="match status" value="1"/>
</dbReference>
<keyword evidence="3" id="KW-1185">Reference proteome</keyword>
<dbReference type="InterPro" id="IPR036866">
    <property type="entry name" value="RibonucZ/Hydroxyglut_hydro"/>
</dbReference>
<dbReference type="InterPro" id="IPR001279">
    <property type="entry name" value="Metallo-B-lactamas"/>
</dbReference>
<keyword evidence="2" id="KW-0378">Hydrolase</keyword>
<dbReference type="EMBL" id="PZJJ01000010">
    <property type="protein sequence ID" value="PTL39042.1"/>
    <property type="molecule type" value="Genomic_DNA"/>
</dbReference>
<evidence type="ECO:0000259" key="1">
    <source>
        <dbReference type="SMART" id="SM00849"/>
    </source>
</evidence>
<dbReference type="OrthoDB" id="9802248at2"/>
<organism evidence="2 3">
    <name type="scientific">Alkalicoccus saliphilus</name>
    <dbReference type="NCBI Taxonomy" id="200989"/>
    <lineage>
        <taxon>Bacteria</taxon>
        <taxon>Bacillati</taxon>
        <taxon>Bacillota</taxon>
        <taxon>Bacilli</taxon>
        <taxon>Bacillales</taxon>
        <taxon>Bacillaceae</taxon>
        <taxon>Alkalicoccus</taxon>
    </lineage>
</organism>
<dbReference type="RefSeq" id="WP_107584643.1">
    <property type="nucleotide sequence ID" value="NZ_PZJJ01000010.1"/>
</dbReference>
<dbReference type="PANTHER" id="PTHR42951">
    <property type="entry name" value="METALLO-BETA-LACTAMASE DOMAIN-CONTAINING"/>
    <property type="match status" value="1"/>
</dbReference>
<name>A0A2T4U6M0_9BACI</name>
<evidence type="ECO:0000313" key="2">
    <source>
        <dbReference type="EMBL" id="PTL39042.1"/>
    </source>
</evidence>
<proteinExistence type="predicted"/>
<reference evidence="2 3" key="1">
    <citation type="submission" date="2018-03" db="EMBL/GenBank/DDBJ databases">
        <title>Alkalicoccus saliphilus sp. nov., isolated from a mineral pool.</title>
        <authorList>
            <person name="Zhao B."/>
        </authorList>
    </citation>
    <scope>NUCLEOTIDE SEQUENCE [LARGE SCALE GENOMIC DNA]</scope>
    <source>
        <strain evidence="2 3">6AG</strain>
    </source>
</reference>
<dbReference type="SMART" id="SM00849">
    <property type="entry name" value="Lactamase_B"/>
    <property type="match status" value="1"/>
</dbReference>
<evidence type="ECO:0000313" key="3">
    <source>
        <dbReference type="Proteomes" id="UP000240509"/>
    </source>
</evidence>
<protein>
    <submittedName>
        <fullName evidence="2">MBL fold metallo-hydrolase</fullName>
    </submittedName>
</protein>
<dbReference type="InterPro" id="IPR050855">
    <property type="entry name" value="NDM-1-like"/>
</dbReference>
<dbReference type="AlphaFoldDB" id="A0A2T4U6M0"/>